<dbReference type="RefSeq" id="WP_111439700.1">
    <property type="nucleotide sequence ID" value="NZ_QKZI01000004.1"/>
</dbReference>
<accession>A0A2W7ME51</accession>
<dbReference type="InterPro" id="IPR013830">
    <property type="entry name" value="SGNH_hydro"/>
</dbReference>
<name>A0A2W7ME51_9BACI</name>
<dbReference type="InterPro" id="IPR045136">
    <property type="entry name" value="Iah1-like"/>
</dbReference>
<dbReference type="AlphaFoldDB" id="A0A2W7ME51"/>
<gene>
    <name evidence="2" type="ORF">C7437_10467</name>
</gene>
<dbReference type="PANTHER" id="PTHR14209:SF19">
    <property type="entry name" value="ISOAMYL ACETATE-HYDROLYZING ESTERASE 1 HOMOLOG"/>
    <property type="match status" value="1"/>
</dbReference>
<dbReference type="OrthoDB" id="388542at2"/>
<evidence type="ECO:0000259" key="1">
    <source>
        <dbReference type="Pfam" id="PF13472"/>
    </source>
</evidence>
<dbReference type="Pfam" id="PF13472">
    <property type="entry name" value="Lipase_GDSL_2"/>
    <property type="match status" value="1"/>
</dbReference>
<proteinExistence type="predicted"/>
<comment type="caution">
    <text evidence="2">The sequence shown here is derived from an EMBL/GenBank/DDBJ whole genome shotgun (WGS) entry which is preliminary data.</text>
</comment>
<dbReference type="PANTHER" id="PTHR14209">
    <property type="entry name" value="ISOAMYL ACETATE-HYDROLYZING ESTERASE 1"/>
    <property type="match status" value="1"/>
</dbReference>
<dbReference type="EMBL" id="QKZI01000004">
    <property type="protein sequence ID" value="PZX04555.1"/>
    <property type="molecule type" value="Genomic_DNA"/>
</dbReference>
<dbReference type="SUPFAM" id="SSF52266">
    <property type="entry name" value="SGNH hydrolase"/>
    <property type="match status" value="1"/>
</dbReference>
<organism evidence="2 3">
    <name type="scientific">Psychrobacillus insolitus</name>
    <dbReference type="NCBI Taxonomy" id="1461"/>
    <lineage>
        <taxon>Bacteria</taxon>
        <taxon>Bacillati</taxon>
        <taxon>Bacillota</taxon>
        <taxon>Bacilli</taxon>
        <taxon>Bacillales</taxon>
        <taxon>Bacillaceae</taxon>
        <taxon>Psychrobacillus</taxon>
    </lineage>
</organism>
<sequence>MRIVCFGDSITARKEGYPSPALTYTLGSKRKKDQFINSGISGNTTEQARVRFGQDVLSKHPDIVTVLFGANDSSVHKFVDLETFEQNIRYFTKEVGPKKVILISPAPVDEALQPNRSNEQLAKYAQVVKEIADETGSYFIDFFSFFYSKPNYKELLVGEKNDGLHFGEAGYEILSDLIVQKLSEIDEEKPGFFRRWLNRLGRH</sequence>
<feature type="domain" description="SGNH hydrolase-type esterase" evidence="1">
    <location>
        <begin position="5"/>
        <end position="173"/>
    </location>
</feature>
<evidence type="ECO:0000313" key="2">
    <source>
        <dbReference type="EMBL" id="PZX04555.1"/>
    </source>
</evidence>
<evidence type="ECO:0000313" key="3">
    <source>
        <dbReference type="Proteomes" id="UP000248646"/>
    </source>
</evidence>
<dbReference type="InterPro" id="IPR036514">
    <property type="entry name" value="SGNH_hydro_sf"/>
</dbReference>
<reference evidence="2 3" key="1">
    <citation type="submission" date="2018-06" db="EMBL/GenBank/DDBJ databases">
        <title>Genomic Encyclopedia of Type Strains, Phase IV (KMG-IV): sequencing the most valuable type-strain genomes for metagenomic binning, comparative biology and taxonomic classification.</title>
        <authorList>
            <person name="Goeker M."/>
        </authorList>
    </citation>
    <scope>NUCLEOTIDE SEQUENCE [LARGE SCALE GENOMIC DNA]</scope>
    <source>
        <strain evidence="2 3">DSM 5</strain>
    </source>
</reference>
<keyword evidence="3" id="KW-1185">Reference proteome</keyword>
<dbReference type="Proteomes" id="UP000248646">
    <property type="component" value="Unassembled WGS sequence"/>
</dbReference>
<protein>
    <submittedName>
        <fullName evidence="2">Lysophospholipase L1-like esterase</fullName>
    </submittedName>
</protein>
<dbReference type="Gene3D" id="3.40.50.1110">
    <property type="entry name" value="SGNH hydrolase"/>
    <property type="match status" value="1"/>
</dbReference>